<dbReference type="Gene3D" id="3.40.50.1860">
    <property type="match status" value="2"/>
</dbReference>
<accession>A0ABN9T995</accession>
<evidence type="ECO:0008006" key="4">
    <source>
        <dbReference type="Google" id="ProtNLM"/>
    </source>
</evidence>
<sequence>MCWIRLGLTFVGGCVHFCCGSLLRAQQIRLVSRGPTVEPHISGHSIRSWMAYHHPVRQGWDEAINMLLDSNRGSEAEELHSLRSQVVKKLVTRDHSPEVGMFDSGIGGLSVYKELKEQFPHVRVAFLGDLEEPGYSKISSLRVAELSRDIVTWLQKARGVGMTLVTCNLASYAMGQHGIFQDDAFKDHPVIPITPPYGNFFAARSRIDPQRRAVGIFASDSVCLSGFIQASIRTAEGFYIVENAVEFEDQARTSDCIGCSECHLAVDHMHPWEKGPQVPEVEVMLRKKFRSYLGPDGTPLIDYLVFGCTHFPVLAKAVSRIFGSGVMFVDPAVYQVRLAARWIQSMQVSSSVYLGHNHSDEFYAGIEQDRNGKVDVIEAVVKSVLDIGNSSALLPMKVVRASCADRMGRSGICLALNDTSTPHPCLGQSVALPAQDERHLLSLSLKRTGRGLCNRSG</sequence>
<comment type="caution">
    <text evidence="2">The sequence shown here is derived from an EMBL/GenBank/DDBJ whole genome shotgun (WGS) entry which is preliminary data.</text>
</comment>
<feature type="signal peptide" evidence="1">
    <location>
        <begin position="1"/>
        <end position="20"/>
    </location>
</feature>
<evidence type="ECO:0000313" key="3">
    <source>
        <dbReference type="Proteomes" id="UP001189429"/>
    </source>
</evidence>
<evidence type="ECO:0000256" key="1">
    <source>
        <dbReference type="SAM" id="SignalP"/>
    </source>
</evidence>
<name>A0ABN9T995_9DINO</name>
<gene>
    <name evidence="2" type="ORF">PCOR1329_LOCUS36844</name>
</gene>
<dbReference type="PROSITE" id="PS00924">
    <property type="entry name" value="ASP_GLU_RACEMASE_2"/>
    <property type="match status" value="1"/>
</dbReference>
<dbReference type="InterPro" id="IPR033134">
    <property type="entry name" value="Asp/Glu_racemase_AS_2"/>
</dbReference>
<keyword evidence="1" id="KW-0732">Signal</keyword>
<organism evidence="2 3">
    <name type="scientific">Prorocentrum cordatum</name>
    <dbReference type="NCBI Taxonomy" id="2364126"/>
    <lineage>
        <taxon>Eukaryota</taxon>
        <taxon>Sar</taxon>
        <taxon>Alveolata</taxon>
        <taxon>Dinophyceae</taxon>
        <taxon>Prorocentrales</taxon>
        <taxon>Prorocentraceae</taxon>
        <taxon>Prorocentrum</taxon>
    </lineage>
</organism>
<reference evidence="2" key="1">
    <citation type="submission" date="2023-10" db="EMBL/GenBank/DDBJ databases">
        <authorList>
            <person name="Chen Y."/>
            <person name="Shah S."/>
            <person name="Dougan E. K."/>
            <person name="Thang M."/>
            <person name="Chan C."/>
        </authorList>
    </citation>
    <scope>NUCLEOTIDE SEQUENCE [LARGE SCALE GENOMIC DNA]</scope>
</reference>
<dbReference type="Proteomes" id="UP001189429">
    <property type="component" value="Unassembled WGS sequence"/>
</dbReference>
<dbReference type="InterPro" id="IPR001920">
    <property type="entry name" value="Asp/Glu_race"/>
</dbReference>
<dbReference type="SUPFAM" id="SSF53681">
    <property type="entry name" value="Aspartate/glutamate racemase"/>
    <property type="match status" value="2"/>
</dbReference>
<keyword evidence="3" id="KW-1185">Reference proteome</keyword>
<proteinExistence type="predicted"/>
<protein>
    <recommendedName>
        <fullName evidence="4">Glutamate racemase</fullName>
    </recommendedName>
</protein>
<feature type="chain" id="PRO_5046059213" description="Glutamate racemase" evidence="1">
    <location>
        <begin position="21"/>
        <end position="457"/>
    </location>
</feature>
<dbReference type="EMBL" id="CAUYUJ010014476">
    <property type="protein sequence ID" value="CAK0841709.1"/>
    <property type="molecule type" value="Genomic_DNA"/>
</dbReference>
<evidence type="ECO:0000313" key="2">
    <source>
        <dbReference type="EMBL" id="CAK0841709.1"/>
    </source>
</evidence>